<evidence type="ECO:0000256" key="5">
    <source>
        <dbReference type="ARBA" id="ARBA00023239"/>
    </source>
</evidence>
<feature type="modified residue" description="N6-(pyridoxal phosphate)lysine" evidence="6">
    <location>
        <position position="338"/>
    </location>
</feature>
<dbReference type="Pfam" id="PF00282">
    <property type="entry name" value="Pyridoxal_deC"/>
    <property type="match status" value="1"/>
</dbReference>
<evidence type="ECO:0000256" key="3">
    <source>
        <dbReference type="ARBA" id="ARBA00022793"/>
    </source>
</evidence>
<dbReference type="PANTHER" id="PTHR45677">
    <property type="entry name" value="GLUTAMATE DECARBOXYLASE-RELATED"/>
    <property type="match status" value="1"/>
</dbReference>
<evidence type="ECO:0000256" key="1">
    <source>
        <dbReference type="ARBA" id="ARBA00001933"/>
    </source>
</evidence>
<evidence type="ECO:0000256" key="8">
    <source>
        <dbReference type="SAM" id="MobiDB-lite"/>
    </source>
</evidence>
<dbReference type="OrthoDB" id="392571at2759"/>
<dbReference type="AlphaFoldDB" id="A0A084QDN0"/>
<dbReference type="PANTHER" id="PTHR45677:SF8">
    <property type="entry name" value="CYSTEINE SULFINIC ACID DECARBOXYLASE"/>
    <property type="match status" value="1"/>
</dbReference>
<dbReference type="STRING" id="1283841.A0A084QDN0"/>
<evidence type="ECO:0000313" key="9">
    <source>
        <dbReference type="EMBL" id="KFA62065.1"/>
    </source>
</evidence>
<dbReference type="InterPro" id="IPR002129">
    <property type="entry name" value="PyrdxlP-dep_de-COase"/>
</dbReference>
<dbReference type="SUPFAM" id="SSF53383">
    <property type="entry name" value="PLP-dependent transferases"/>
    <property type="match status" value="1"/>
</dbReference>
<dbReference type="Gene3D" id="3.40.640.10">
    <property type="entry name" value="Type I PLP-dependent aspartate aminotransferase-like (Major domain)"/>
    <property type="match status" value="1"/>
</dbReference>
<keyword evidence="5 7" id="KW-0456">Lyase</keyword>
<dbReference type="EMBL" id="KL660818">
    <property type="protein sequence ID" value="KFA62065.1"/>
    <property type="molecule type" value="Genomic_DNA"/>
</dbReference>
<dbReference type="GO" id="GO:0005737">
    <property type="term" value="C:cytoplasm"/>
    <property type="evidence" value="ECO:0007669"/>
    <property type="project" value="TreeGrafter"/>
</dbReference>
<dbReference type="GO" id="GO:0016831">
    <property type="term" value="F:carboxy-lyase activity"/>
    <property type="evidence" value="ECO:0007669"/>
    <property type="project" value="UniProtKB-KW"/>
</dbReference>
<protein>
    <recommendedName>
        <fullName evidence="11">Glutamate decarboxylase</fullName>
    </recommendedName>
</protein>
<evidence type="ECO:0000313" key="10">
    <source>
        <dbReference type="Proteomes" id="UP000028524"/>
    </source>
</evidence>
<accession>A0A084QDN0</accession>
<name>A0A084QDN0_STAC4</name>
<evidence type="ECO:0000256" key="7">
    <source>
        <dbReference type="RuleBase" id="RU000382"/>
    </source>
</evidence>
<dbReference type="GO" id="GO:0019752">
    <property type="term" value="P:carboxylic acid metabolic process"/>
    <property type="evidence" value="ECO:0007669"/>
    <property type="project" value="InterPro"/>
</dbReference>
<organism evidence="9 10">
    <name type="scientific">Stachybotrys chlorohalonatus (strain IBT 40285)</name>
    <dbReference type="NCBI Taxonomy" id="1283841"/>
    <lineage>
        <taxon>Eukaryota</taxon>
        <taxon>Fungi</taxon>
        <taxon>Dikarya</taxon>
        <taxon>Ascomycota</taxon>
        <taxon>Pezizomycotina</taxon>
        <taxon>Sordariomycetes</taxon>
        <taxon>Hypocreomycetidae</taxon>
        <taxon>Hypocreales</taxon>
        <taxon>Stachybotryaceae</taxon>
        <taxon>Stachybotrys</taxon>
    </lineage>
</organism>
<comment type="cofactor">
    <cofactor evidence="1 6 7">
        <name>pyridoxal 5'-phosphate</name>
        <dbReference type="ChEBI" id="CHEBI:597326"/>
    </cofactor>
</comment>
<dbReference type="OMA" id="RHATYHA"/>
<comment type="similarity">
    <text evidence="2 7">Belongs to the group II decarboxylase family.</text>
</comment>
<sequence length="520" mass="55822">MPAESHPNGVSNGVAGHPVAKVNDGAGGGLHRAEELDDLLNAVRQIIIPFVKAADDEATWKPTGSASTRLSGNVLVDTHKPADLLAKMNLVLPSDGKGKDGLLELIKTILRYSVNTWDQGFLDKLYSSNTPVGVISDVILSVLNTNLHVFQVSPALTIVEKTTTKTLASLFGFDGPLAGGVSCQGGSASNLTSLIVARNTLYPDCKDSGMRGHDFAIFTSAHGHYSVEKAAMISGMGASSVCGVATDVEGRMRPDALREAVVCAKADGKVPLYVNATAGTTVLGSFDPFEEISSICKEFGMWMHVDASWGGPVIFSKQQKWKMKGSHLADSLTVNPHKMMNVPVTCSFLLGPDMRIFNKANSTTAGYLFHGSEDGDTWDLADLTLQCGRRGDSFKLALAWLYYGTDGFEQQIDHAFDVASYLLKLLQETGQFVLVSNNPSPCLQVCFYYAPSGELSADPETNTYTTKTIVQRLITRGFMSDYAPGERGYFLRVVVNIQTLPGTVEGLVKAMLAIGEDLSS</sequence>
<evidence type="ECO:0000256" key="2">
    <source>
        <dbReference type="ARBA" id="ARBA00009533"/>
    </source>
</evidence>
<proteinExistence type="inferred from homology"/>
<dbReference type="GO" id="GO:0030170">
    <property type="term" value="F:pyridoxal phosphate binding"/>
    <property type="evidence" value="ECO:0007669"/>
    <property type="project" value="InterPro"/>
</dbReference>
<dbReference type="HOGENOM" id="CLU_011856_0_0_1"/>
<keyword evidence="10" id="KW-1185">Reference proteome</keyword>
<feature type="region of interest" description="Disordered" evidence="8">
    <location>
        <begin position="1"/>
        <end position="26"/>
    </location>
</feature>
<keyword evidence="3" id="KW-0210">Decarboxylase</keyword>
<gene>
    <name evidence="9" type="ORF">S40285_02116</name>
</gene>
<dbReference type="InterPro" id="IPR015421">
    <property type="entry name" value="PyrdxlP-dep_Trfase_major"/>
</dbReference>
<evidence type="ECO:0000256" key="6">
    <source>
        <dbReference type="PIRSR" id="PIRSR602129-50"/>
    </source>
</evidence>
<dbReference type="InParanoid" id="A0A084QDN0"/>
<keyword evidence="4 6" id="KW-0663">Pyridoxal phosphate</keyword>
<dbReference type="Proteomes" id="UP000028524">
    <property type="component" value="Unassembled WGS sequence"/>
</dbReference>
<dbReference type="Gene3D" id="3.90.1150.170">
    <property type="match status" value="1"/>
</dbReference>
<evidence type="ECO:0008006" key="11">
    <source>
        <dbReference type="Google" id="ProtNLM"/>
    </source>
</evidence>
<evidence type="ECO:0000256" key="4">
    <source>
        <dbReference type="ARBA" id="ARBA00022898"/>
    </source>
</evidence>
<dbReference type="InterPro" id="IPR015424">
    <property type="entry name" value="PyrdxlP-dep_Trfase"/>
</dbReference>
<reference evidence="9 10" key="1">
    <citation type="journal article" date="2014" name="BMC Genomics">
        <title>Comparative genome sequencing reveals chemotype-specific gene clusters in the toxigenic black mold Stachybotrys.</title>
        <authorList>
            <person name="Semeiks J."/>
            <person name="Borek D."/>
            <person name="Otwinowski Z."/>
            <person name="Grishin N.V."/>
        </authorList>
    </citation>
    <scope>NUCLEOTIDE SEQUENCE [LARGE SCALE GENOMIC DNA]</scope>
    <source>
        <strain evidence="9 10">IBT 40285</strain>
    </source>
</reference>